<dbReference type="Pfam" id="PF13304">
    <property type="entry name" value="AAA_21"/>
    <property type="match status" value="1"/>
</dbReference>
<dbReference type="PANTHER" id="PTHR43581">
    <property type="entry name" value="ATP/GTP PHOSPHATASE"/>
    <property type="match status" value="1"/>
</dbReference>
<evidence type="ECO:0000259" key="1">
    <source>
        <dbReference type="Pfam" id="PF12476"/>
    </source>
</evidence>
<dbReference type="PIRSF" id="PIRSF034888">
    <property type="entry name" value="P-loop_UCP034888"/>
    <property type="match status" value="1"/>
</dbReference>
<dbReference type="InterPro" id="IPR051396">
    <property type="entry name" value="Bact_Antivir_Def_Nuclease"/>
</dbReference>
<feature type="domain" description="ATPase AAA-type core" evidence="2">
    <location>
        <begin position="24"/>
        <end position="308"/>
    </location>
</feature>
<dbReference type="SUPFAM" id="SSF52540">
    <property type="entry name" value="P-loop containing nucleoside triphosphate hydrolases"/>
    <property type="match status" value="1"/>
</dbReference>
<sequence length="378" mass="42867">MIKEIFLKNFKCFDEKVSFTANKLNLLTGINGRGKSSLLQSILLISQSNWNIWDKEENQIYLNSSYVELGTYEDIKNSYTTNKVIEIGFTLESDSVEEKVNYLLSENEQDHLQLSARLSLENGNISLADVSSFFKNIHYVSADRIGPRKYVEKLSIPKSIHTGAKGEYSINVLYHTKKQGTTVHEKLYRGENAYTILEQTEEWLSYILDGANLKLIGEEQESSILSLLINNRNDGKIYKSINVGFGYSYILPIIITGLIAKKGEVIIIENPEAHLHPKAQSKIIEFLTKVVDIGVQVFVESHSDHIINGILVQCKKHEDNSEEGISKDNVSIYQFERDENSPSSIAHKIIIEEGGIIRFAPEGFFDQITTDTDFLFDL</sequence>
<dbReference type="RefSeq" id="WP_169235772.1">
    <property type="nucleotide sequence ID" value="NZ_JABBGI010000021.1"/>
</dbReference>
<organism evidence="3 4">
    <name type="scientific">Chryseobacterium antibioticum</name>
    <dbReference type="NCBI Taxonomy" id="2728847"/>
    <lineage>
        <taxon>Bacteria</taxon>
        <taxon>Pseudomonadati</taxon>
        <taxon>Bacteroidota</taxon>
        <taxon>Flavobacteriia</taxon>
        <taxon>Flavobacteriales</taxon>
        <taxon>Weeksellaceae</taxon>
        <taxon>Chryseobacterium group</taxon>
        <taxon>Chryseobacterium</taxon>
    </lineage>
</organism>
<gene>
    <name evidence="3" type="ORF">HHL23_15875</name>
</gene>
<feature type="domain" description="DUF3696" evidence="1">
    <location>
        <begin position="325"/>
        <end position="373"/>
    </location>
</feature>
<keyword evidence="4" id="KW-1185">Reference proteome</keyword>
<accession>A0A7Y0AQ04</accession>
<comment type="caution">
    <text evidence="3">The sequence shown here is derived from an EMBL/GenBank/DDBJ whole genome shotgun (WGS) entry which is preliminary data.</text>
</comment>
<dbReference type="EMBL" id="JABBGI010000021">
    <property type="protein sequence ID" value="NML71270.1"/>
    <property type="molecule type" value="Genomic_DNA"/>
</dbReference>
<proteinExistence type="predicted"/>
<dbReference type="Proteomes" id="UP000544054">
    <property type="component" value="Unassembled WGS sequence"/>
</dbReference>
<dbReference type="InterPro" id="IPR027417">
    <property type="entry name" value="P-loop_NTPase"/>
</dbReference>
<dbReference type="PANTHER" id="PTHR43581:SF2">
    <property type="entry name" value="EXCINUCLEASE ATPASE SUBUNIT"/>
    <property type="match status" value="1"/>
</dbReference>
<dbReference type="InterPro" id="IPR014592">
    <property type="entry name" value="P-loop_UCP034888"/>
</dbReference>
<reference evidence="3 4" key="1">
    <citation type="submission" date="2020-04" db="EMBL/GenBank/DDBJ databases">
        <title>Chryseobacterium sp. RP-3-3 sp. nov., isolated from Jeju soil.</title>
        <authorList>
            <person name="Dahal R.H."/>
        </authorList>
    </citation>
    <scope>NUCLEOTIDE SEQUENCE [LARGE SCALE GENOMIC DNA]</scope>
    <source>
        <strain evidence="3 4">RP-3-3</strain>
    </source>
</reference>
<evidence type="ECO:0000313" key="4">
    <source>
        <dbReference type="Proteomes" id="UP000544054"/>
    </source>
</evidence>
<evidence type="ECO:0000259" key="2">
    <source>
        <dbReference type="Pfam" id="PF13304"/>
    </source>
</evidence>
<dbReference type="AlphaFoldDB" id="A0A7Y0AQ04"/>
<dbReference type="InterPro" id="IPR022532">
    <property type="entry name" value="DUF3696"/>
</dbReference>
<evidence type="ECO:0000313" key="3">
    <source>
        <dbReference type="EMBL" id="NML71270.1"/>
    </source>
</evidence>
<name>A0A7Y0AQ04_9FLAO</name>
<dbReference type="Pfam" id="PF12476">
    <property type="entry name" value="DUF3696"/>
    <property type="match status" value="1"/>
</dbReference>
<dbReference type="InterPro" id="IPR003959">
    <property type="entry name" value="ATPase_AAA_core"/>
</dbReference>
<protein>
    <submittedName>
        <fullName evidence="3">DUF3696 domain-containing protein</fullName>
    </submittedName>
</protein>
<dbReference type="Gene3D" id="3.40.50.300">
    <property type="entry name" value="P-loop containing nucleotide triphosphate hydrolases"/>
    <property type="match status" value="1"/>
</dbReference>